<dbReference type="Ensembl" id="ENSELUT00000110776.1">
    <property type="protein sequence ID" value="ENSELUP00000093691.1"/>
    <property type="gene ID" value="ENSELUG00000039556.1"/>
</dbReference>
<feature type="compositionally biased region" description="Polar residues" evidence="1">
    <location>
        <begin position="1"/>
        <end position="10"/>
    </location>
</feature>
<feature type="compositionally biased region" description="Polar residues" evidence="1">
    <location>
        <begin position="1766"/>
        <end position="1801"/>
    </location>
</feature>
<dbReference type="PANTHER" id="PTHR38004">
    <property type="entry name" value="PROLINE-RICH PROTEIN 33"/>
    <property type="match status" value="1"/>
</dbReference>
<keyword evidence="3" id="KW-1185">Reference proteome</keyword>
<feature type="compositionally biased region" description="Polar residues" evidence="1">
    <location>
        <begin position="577"/>
        <end position="591"/>
    </location>
</feature>
<feature type="region of interest" description="Disordered" evidence="1">
    <location>
        <begin position="502"/>
        <end position="591"/>
    </location>
</feature>
<feature type="compositionally biased region" description="Pro residues" evidence="1">
    <location>
        <begin position="156"/>
        <end position="168"/>
    </location>
</feature>
<feature type="region of interest" description="Disordered" evidence="1">
    <location>
        <begin position="1315"/>
        <end position="1342"/>
    </location>
</feature>
<feature type="region of interest" description="Disordered" evidence="1">
    <location>
        <begin position="1585"/>
        <end position="1643"/>
    </location>
</feature>
<feature type="compositionally biased region" description="Basic and acidic residues" evidence="1">
    <location>
        <begin position="2244"/>
        <end position="2254"/>
    </location>
</feature>
<organism evidence="2 3">
    <name type="scientific">Esox lucius</name>
    <name type="common">Northern pike</name>
    <dbReference type="NCBI Taxonomy" id="8010"/>
    <lineage>
        <taxon>Eukaryota</taxon>
        <taxon>Metazoa</taxon>
        <taxon>Chordata</taxon>
        <taxon>Craniata</taxon>
        <taxon>Vertebrata</taxon>
        <taxon>Euteleostomi</taxon>
        <taxon>Actinopterygii</taxon>
        <taxon>Neopterygii</taxon>
        <taxon>Teleostei</taxon>
        <taxon>Protacanthopterygii</taxon>
        <taxon>Esociformes</taxon>
        <taxon>Esocidae</taxon>
        <taxon>Esox</taxon>
    </lineage>
</organism>
<feature type="compositionally biased region" description="Low complexity" evidence="1">
    <location>
        <begin position="2079"/>
        <end position="2092"/>
    </location>
</feature>
<evidence type="ECO:0000313" key="2">
    <source>
        <dbReference type="Ensembl" id="ENSELUP00000084716.1"/>
    </source>
</evidence>
<feature type="compositionally biased region" description="Polar residues" evidence="1">
    <location>
        <begin position="1406"/>
        <end position="1418"/>
    </location>
</feature>
<feature type="compositionally biased region" description="Low complexity" evidence="1">
    <location>
        <begin position="2166"/>
        <end position="2179"/>
    </location>
</feature>
<feature type="compositionally biased region" description="Polar residues" evidence="1">
    <location>
        <begin position="2114"/>
        <end position="2145"/>
    </location>
</feature>
<feature type="region of interest" description="Disordered" evidence="1">
    <location>
        <begin position="2388"/>
        <end position="2410"/>
    </location>
</feature>
<sequence length="2410" mass="258445">MLMAVSYSNGLQPDLPDSTQPPPPLLPKPDKDNARLQKLIKKRAKKKARPSHTPIPFRSCLSPVNEASDLEHSDTHSTPPRSPNCISPVRPFCQQQPPSTLPWPPSSSCGSGPYLQTGVFPSQNYAAPTQAEEQTAPLYECSTFMFDEDYAENPAPALPPPRPPPPVPELSRGPAARHHDLYSSVSLNLNGSVATSRVSPGLVSAMPELMPQIPGSPKISTHRITLSPPAPSCPSLGPGLAPLLGQVTVPSPAPLLVSVQPPQTQPPNPNQKVMTPKASVLTLDMATHVPGIEGHKMNKVPSETVSSQTTAAGEGIVNPQSRIYTSKATFYEISKPALPDISGVNAFYQGVSLSTMHMDKTQMTSYQSEPSIPYTVSVGKTPSGRPKTPSHHPSRGRMAPAFEISKANPLLFAASPVFFSSQDVHGLVVNNEPEIYQSPMTVTKTSSATEPATRIAPHSDIYRSQNSVIEPTMTNVSYAFTSSPDIHSSIINTQRFMSSMTVASRVKSPPSKPITSEAQTPPEIVFTSVAQTPSATPVSSRVKSPPARHVTSTNNTPSGATESAKPTGSAPDKHAQGLTSVDSTSQTNRISSNMTGSVVNMFSTFASSQDVNAWVVNEESHRSKEVEDASHTSKSMANIYNAFTSSQDIYASVLNSQRYKPPIHIVNRVKSPPAMPLSSTAHTPLAIPVASRVTTPQSVPVTYPATTEQSKTVKSDRANSVKRSQGPISDGSNRNQNNRFTTTTEGSVAKISPNEISASTIAANDHAGPMSKTKTVMSTESPTGKVKMEDRFECGIPPGNQKQETQLSPKSGTTSLSGHNMTTISATQLSPNGQTLPVISSQVPPNTVRTPPISAPEATLNPGYPESPVLGLHKVLAPLIEKQKAPTSKKPKTRSTYYGLTPAEYVAHGGIRAYYGPSAPKVNESLLLPSTTQSDELLNGPSPPNNKPDIPFAGSKTPDNELLKSTWPMQYSPVAAHSSSTISAETGLSKTQTDNKSISKLNTSQVNKSEVLAYGIHTNFTPTVDVTKLEHSLALGLQTIEPPPGEAPTPKASQSEASIPVSEAGEVHTTKQATETCPFSIGSSVVSKSLHPFIISDSEVPKNPTVESMPEHSGKLEAAPAVMHLPVKSYYSQDSNLVSNPDIRSQLPSEPKLANILSDKPTIDAILPCMPCALTKETKFPYTLTIETKLPTKPTMKGIQLHSPPTKTAELPSTPTKIALLPSPPTIVAQLSTPPTLGSQLPSSPNLVAQLPSPPNLVGQLPSPPIQSAQLPSPPIQSAQLSSLSNLVAQLPSPPIQTAQLPSLLTLIAQLPCPPTQIAQPPSPPTQKAQPPSPPTQRPQLPSPILVAQNIIETIKPSTLTSSRTQLPTMSTQTFISPPLPATEMIFPSSPAVIAKLHSPPAIDTQLPSTPAVGSQLTGFKPTNEMKDPSTPISGTKIPSMPGMATMYSSTSTTVAQTSNIPTTVALLQNVPVSESLLLHMPTTAAQFTSSPSIVAQLHNTPSLGCVLSGNFTTENILQSTMQYHANHARMHFIETNSHQPIKSRQLTNSPLDENPSNKSNTEKLSLENLPHKGKQHTFSAEASIALPKPSPYPTPTNVSIEGAQPSTEKTQPLSPNLQDKHSKRVIDTSSAPKPVADFKLNKNPTIIPNFPTTQEINYRPPPDLTSSTISTANVHFSLKPESSASPKPVSEYPNKPALKILPSSPPHRRSRPWSTPPTETKHDTTLVTEPGPSDKHAINTQASRKPGVSADISLSPAAEAKPFPQHNSEPSASQNSSPELTPANMPNNNIKSSTEPTMDTITSLSPITEAKPCTLQKVLTSSSPTYLPEAKSANIPKMNVQPSTNLTVEKETPFNPLVQAKQFHQINMELNVSPNPSLGHNTGNKHSVNVEFSSNAKKETRSCFSPTIETRPCFSPAIETRSCFSPTIETRPCFSPTIETRSSFSPTIETRPCFSPTIETRPCFSPTIETRSCFSPTIETKPFINKSSEARRCFSPTRPWLNASIEAKHLTKPHIEASASPKQSPGLKSTNAPNTNTQPPANPAIERISTPTPTIDTVMKQPAVTKADLIDCTTPASLPQASASAKAAPPSTNSGRSLPSQQKNGPTDKKSQQKNGQTGTKSQPKNGRKNTMPSQPENGRTWTDTMEGVEASASGARGTPTPRETPSMKSTTSTASSTVDKIHPHQKDMAQSPSAKPSPAKAVVNAMKPKGLMAKFGGWSRLKKHMVVEPEQPQFPEPILESKYAKDNKKATDQSKTGGVSADVKDHSEKDKKLLKESEVPRAMKMWDAMLFQMFSTKDAILQQIRASKTSDSSDKTKNKKNKTDRMGKDNQQKEDELEVVPSFANRLPLLLYSPRFNARKLKEAAEKPLVKMSAVFERGLINRKNQDGEGKDFNKTARGFGTSKTTNV</sequence>
<feature type="compositionally biased region" description="Polar residues" evidence="1">
    <location>
        <begin position="700"/>
        <end position="710"/>
    </location>
</feature>
<feature type="region of interest" description="Disordered" evidence="1">
    <location>
        <begin position="2016"/>
        <end position="2057"/>
    </location>
</feature>
<evidence type="ECO:0000256" key="1">
    <source>
        <dbReference type="SAM" id="MobiDB-lite"/>
    </source>
</evidence>
<evidence type="ECO:0000313" key="3">
    <source>
        <dbReference type="Proteomes" id="UP000265140"/>
    </source>
</evidence>
<dbReference type="Ensembl" id="ENSELUT00000091772.1">
    <property type="protein sequence ID" value="ENSELUP00000084716.1"/>
    <property type="gene ID" value="ENSELUG00000039556.1"/>
</dbReference>
<feature type="compositionally biased region" description="Polar residues" evidence="1">
    <location>
        <begin position="2093"/>
        <end position="2106"/>
    </location>
</feature>
<reference evidence="2 3" key="1">
    <citation type="submission" date="2020-02" db="EMBL/GenBank/DDBJ databases">
        <title>Esox lucius (northern pike) genome, fEsoLuc1, primary haplotype.</title>
        <authorList>
            <person name="Myers G."/>
            <person name="Karagic N."/>
            <person name="Meyer A."/>
            <person name="Pippel M."/>
            <person name="Reichard M."/>
            <person name="Winkler S."/>
            <person name="Tracey A."/>
            <person name="Sims Y."/>
            <person name="Howe K."/>
            <person name="Rhie A."/>
            <person name="Formenti G."/>
            <person name="Durbin R."/>
            <person name="Fedrigo O."/>
            <person name="Jarvis E.D."/>
        </authorList>
    </citation>
    <scope>NUCLEOTIDE SEQUENCE [LARGE SCALE GENOMIC DNA]</scope>
</reference>
<feature type="compositionally biased region" description="Polar residues" evidence="1">
    <location>
        <begin position="550"/>
        <end position="566"/>
    </location>
</feature>
<feature type="compositionally biased region" description="Low complexity" evidence="1">
    <location>
        <begin position="2031"/>
        <end position="2040"/>
    </location>
</feature>
<feature type="compositionally biased region" description="Polar residues" evidence="1">
    <location>
        <begin position="1539"/>
        <end position="1560"/>
    </location>
</feature>
<proteinExistence type="predicted"/>
<feature type="compositionally biased region" description="Polar residues" evidence="1">
    <location>
        <begin position="1596"/>
        <end position="1618"/>
    </location>
</feature>
<feature type="region of interest" description="Disordered" evidence="1">
    <location>
        <begin position="1405"/>
        <end position="1439"/>
    </location>
</feature>
<protein>
    <submittedName>
        <fullName evidence="2">Uncharacterized protein</fullName>
    </submittedName>
</protein>
<accession>A0AAY5K7H0</accession>
<reference evidence="2" key="2">
    <citation type="submission" date="2025-05" db="UniProtKB">
        <authorList>
            <consortium name="Ensembl"/>
        </authorList>
    </citation>
    <scope>IDENTIFICATION</scope>
</reference>
<feature type="compositionally biased region" description="Basic residues" evidence="1">
    <location>
        <begin position="38"/>
        <end position="50"/>
    </location>
</feature>
<feature type="compositionally biased region" description="Basic and acidic residues" evidence="1">
    <location>
        <begin position="2388"/>
        <end position="2397"/>
    </location>
</feature>
<feature type="region of interest" description="Disordered" evidence="1">
    <location>
        <begin position="1"/>
        <end position="107"/>
    </location>
</feature>
<feature type="compositionally biased region" description="Polar residues" evidence="1">
    <location>
        <begin position="800"/>
        <end position="816"/>
    </location>
</feature>
<dbReference type="Pfam" id="PF15485">
    <property type="entry name" value="DUF4643"/>
    <property type="match status" value="1"/>
</dbReference>
<dbReference type="PANTHER" id="PTHR38004:SF1">
    <property type="entry name" value="PROLINE-RICH PROTEIN 33"/>
    <property type="match status" value="1"/>
</dbReference>
<name>A0AAY5K7H0_ESOLU</name>
<feature type="compositionally biased region" description="Pro residues" evidence="1">
    <location>
        <begin position="1321"/>
        <end position="1337"/>
    </location>
</feature>
<feature type="region of interest" description="Disordered" evidence="1">
    <location>
        <begin position="2230"/>
        <end position="2272"/>
    </location>
</feature>
<dbReference type="InterPro" id="IPR028004">
    <property type="entry name" value="DUF4643"/>
</dbReference>
<feature type="compositionally biased region" description="Low complexity" evidence="1">
    <location>
        <begin position="2230"/>
        <end position="2239"/>
    </location>
</feature>
<feature type="compositionally biased region" description="Polar residues" evidence="1">
    <location>
        <begin position="528"/>
        <end position="542"/>
    </location>
</feature>
<feature type="region of interest" description="Disordered" evidence="1">
    <location>
        <begin position="700"/>
        <end position="740"/>
    </location>
</feature>
<feature type="region of interest" description="Disordered" evidence="1">
    <location>
        <begin position="933"/>
        <end position="963"/>
    </location>
</feature>
<feature type="region of interest" description="Disordered" evidence="1">
    <location>
        <begin position="796"/>
        <end position="816"/>
    </location>
</feature>
<dbReference type="GeneTree" id="ENSGT01000000216979"/>
<feature type="region of interest" description="Disordered" evidence="1">
    <location>
        <begin position="1679"/>
        <end position="1801"/>
    </location>
</feature>
<feature type="region of interest" description="Disordered" evidence="1">
    <location>
        <begin position="2307"/>
        <end position="2338"/>
    </location>
</feature>
<feature type="region of interest" description="Disordered" evidence="1">
    <location>
        <begin position="1539"/>
        <end position="1564"/>
    </location>
</feature>
<feature type="compositionally biased region" description="Polar residues" evidence="1">
    <location>
        <begin position="721"/>
        <end position="732"/>
    </location>
</feature>
<feature type="compositionally biased region" description="Basic and acidic residues" evidence="1">
    <location>
        <begin position="2313"/>
        <end position="2336"/>
    </location>
</feature>
<feature type="region of interest" description="Disordered" evidence="1">
    <location>
        <begin position="151"/>
        <end position="173"/>
    </location>
</feature>
<feature type="region of interest" description="Disordered" evidence="1">
    <location>
        <begin position="377"/>
        <end position="396"/>
    </location>
</feature>
<feature type="compositionally biased region" description="Polar residues" evidence="1">
    <location>
        <begin position="2021"/>
        <end position="2030"/>
    </location>
</feature>
<feature type="region of interest" description="Disordered" evidence="1">
    <location>
        <begin position="2079"/>
        <end position="2203"/>
    </location>
</feature>
<dbReference type="Proteomes" id="UP000265140">
    <property type="component" value="Chromosome 2"/>
</dbReference>